<dbReference type="InterPro" id="IPR043129">
    <property type="entry name" value="ATPase_NBD"/>
</dbReference>
<evidence type="ECO:0000256" key="3">
    <source>
        <dbReference type="ARBA" id="ARBA00022777"/>
    </source>
</evidence>
<reference evidence="9" key="1">
    <citation type="submission" date="2017-07" db="EMBL/GenBank/DDBJ databases">
        <title>Novel pathways for hydrocarbon cycling and metabolic interdependencies in hydrothermal sediment communities.</title>
        <authorList>
            <person name="Dombrowski N."/>
            <person name="Seitz K."/>
            <person name="Teske A."/>
            <person name="Baker B."/>
        </authorList>
    </citation>
    <scope>NUCLEOTIDE SEQUENCE [LARGE SCALE GENOMIC DNA]</scope>
</reference>
<dbReference type="SUPFAM" id="SSF53067">
    <property type="entry name" value="Actin-like ATPase domain"/>
    <property type="match status" value="2"/>
</dbReference>
<gene>
    <name evidence="8" type="ORF">CGW93_02030</name>
</gene>
<dbReference type="PROSITE" id="PS00445">
    <property type="entry name" value="FGGY_KINASES_2"/>
    <property type="match status" value="1"/>
</dbReference>
<dbReference type="PANTHER" id="PTHR43435:SF4">
    <property type="entry name" value="FGGY CARBOHYDRATE KINASE DOMAIN-CONTAINING PROTEIN"/>
    <property type="match status" value="1"/>
</dbReference>
<dbReference type="InterPro" id="IPR005929">
    <property type="entry name" value="Ribulokinase"/>
</dbReference>
<name>A0A257LU57_UNCW3</name>
<keyword evidence="2" id="KW-0547">Nucleotide-binding</keyword>
<evidence type="ECO:0000256" key="2">
    <source>
        <dbReference type="ARBA" id="ARBA00022741"/>
    </source>
</evidence>
<dbReference type="EMBL" id="NMUJ01000017">
    <property type="protein sequence ID" value="OYV03193.1"/>
    <property type="molecule type" value="Genomic_DNA"/>
</dbReference>
<evidence type="ECO:0000256" key="5">
    <source>
        <dbReference type="ARBA" id="ARBA00022935"/>
    </source>
</evidence>
<evidence type="ECO:0000256" key="1">
    <source>
        <dbReference type="ARBA" id="ARBA00022679"/>
    </source>
</evidence>
<dbReference type="CDD" id="cd07781">
    <property type="entry name" value="ASKHA_NBD_FGGY_L-RBK"/>
    <property type="match status" value="1"/>
</dbReference>
<keyword evidence="1" id="KW-0808">Transferase</keyword>
<feature type="domain" description="Carbohydrate kinase FGGY C-terminal" evidence="7">
    <location>
        <begin position="180"/>
        <end position="365"/>
    </location>
</feature>
<evidence type="ECO:0000256" key="6">
    <source>
        <dbReference type="ARBA" id="ARBA00023277"/>
    </source>
</evidence>
<dbReference type="GO" id="GO:0008741">
    <property type="term" value="F:ribulokinase activity"/>
    <property type="evidence" value="ECO:0007669"/>
    <property type="project" value="InterPro"/>
</dbReference>
<evidence type="ECO:0000313" key="8">
    <source>
        <dbReference type="EMBL" id="OYV03193.1"/>
    </source>
</evidence>
<dbReference type="Pfam" id="PF02782">
    <property type="entry name" value="FGGY_C"/>
    <property type="match status" value="1"/>
</dbReference>
<evidence type="ECO:0000256" key="4">
    <source>
        <dbReference type="ARBA" id="ARBA00022840"/>
    </source>
</evidence>
<dbReference type="InterPro" id="IPR018483">
    <property type="entry name" value="Carb_kinase_FGGY_CS"/>
</dbReference>
<dbReference type="PANTHER" id="PTHR43435">
    <property type="entry name" value="RIBULOKINASE"/>
    <property type="match status" value="1"/>
</dbReference>
<dbReference type="GO" id="GO:0019569">
    <property type="term" value="P:L-arabinose catabolic process to D-xylulose 5-phosphate"/>
    <property type="evidence" value="ECO:0007669"/>
    <property type="project" value="InterPro"/>
</dbReference>
<evidence type="ECO:0000259" key="7">
    <source>
        <dbReference type="Pfam" id="PF02782"/>
    </source>
</evidence>
<sequence length="431" mass="47992">MRFTYEPHAYVKLWKHHGAKEETRIINEIAKARNEPFLPYYSGQISVEWMLPKVFELLRNAPHIYEITDIFFDAGDWIVYQLTGKRTRSTCNAGYKGLWVAELGFPQPEFLEALDPRLRNLYETKQITEVNPPGTLAGFLTHRGADITGLKPGTPVAVSMIDAHAGAIGMGISQPGIMGIIMGTSSCHMVLNDKPVIFDGYAGMVKDGILPGYWGYESGQSATGDILAWFVSRFVKCDNPYTTMERLAMELKPGESHLIALDWWHGNRSVLMDAELTGLIVGLTLNTKPHDIYRALVESTAYGTRVIAEVHENAGIMIDEIRVCGGLTKSELLVKIYADVLNKPIKVYKGEPVATGALICGLVAAGKEWTGFDTFDKAIQAIVGAPDTIVIPDERAVKVYDKLYSMYRELYKMFGTQYDIMHGLRQIEVSS</sequence>
<evidence type="ECO:0000313" key="9">
    <source>
        <dbReference type="Proteomes" id="UP000216312"/>
    </source>
</evidence>
<dbReference type="GO" id="GO:0019150">
    <property type="term" value="F:D-ribulokinase activity"/>
    <property type="evidence" value="ECO:0007669"/>
    <property type="project" value="TreeGrafter"/>
</dbReference>
<protein>
    <submittedName>
        <fullName evidence="8">Ribulokinase</fullName>
    </submittedName>
</protein>
<keyword evidence="5" id="KW-0054">Arabinose catabolism</keyword>
<keyword evidence="6" id="KW-0119">Carbohydrate metabolism</keyword>
<dbReference type="Gene3D" id="3.30.420.40">
    <property type="match status" value="2"/>
</dbReference>
<keyword evidence="3 8" id="KW-0418">Kinase</keyword>
<accession>A0A257LU57</accession>
<dbReference type="PIRSF" id="PIRSF000538">
    <property type="entry name" value="GlpK"/>
    <property type="match status" value="1"/>
</dbReference>
<dbReference type="InterPro" id="IPR000577">
    <property type="entry name" value="Carb_kinase_FGGY"/>
</dbReference>
<dbReference type="Proteomes" id="UP000216312">
    <property type="component" value="Unassembled WGS sequence"/>
</dbReference>
<dbReference type="GO" id="GO:0005524">
    <property type="term" value="F:ATP binding"/>
    <property type="evidence" value="ECO:0007669"/>
    <property type="project" value="UniProtKB-KW"/>
</dbReference>
<dbReference type="NCBIfam" id="NF003154">
    <property type="entry name" value="PRK04123.1"/>
    <property type="match status" value="1"/>
</dbReference>
<organism evidence="8 9">
    <name type="scientific">candidate division WOR-3 bacterium 4484_18</name>
    <dbReference type="NCBI Taxonomy" id="2020626"/>
    <lineage>
        <taxon>Bacteria</taxon>
        <taxon>Bacteria division WOR-3</taxon>
    </lineage>
</organism>
<dbReference type="AlphaFoldDB" id="A0A257LU57"/>
<comment type="caution">
    <text evidence="8">The sequence shown here is derived from an EMBL/GenBank/DDBJ whole genome shotgun (WGS) entry which is preliminary data.</text>
</comment>
<dbReference type="GO" id="GO:0005737">
    <property type="term" value="C:cytoplasm"/>
    <property type="evidence" value="ECO:0007669"/>
    <property type="project" value="TreeGrafter"/>
</dbReference>
<dbReference type="InterPro" id="IPR018485">
    <property type="entry name" value="FGGY_C"/>
</dbReference>
<proteinExistence type="predicted"/>
<keyword evidence="4" id="KW-0067">ATP-binding</keyword>